<dbReference type="InterPro" id="IPR004358">
    <property type="entry name" value="Sig_transdc_His_kin-like_C"/>
</dbReference>
<keyword evidence="4" id="KW-0902">Two-component regulatory system</keyword>
<dbReference type="Pfam" id="PF00512">
    <property type="entry name" value="HisKA"/>
    <property type="match status" value="1"/>
</dbReference>
<dbReference type="InterPro" id="IPR003594">
    <property type="entry name" value="HATPase_dom"/>
</dbReference>
<dbReference type="Gene3D" id="3.30.565.10">
    <property type="entry name" value="Histidine kinase-like ATPase, C-terminal domain"/>
    <property type="match status" value="1"/>
</dbReference>
<dbReference type="PANTHER" id="PTHR45339">
    <property type="entry name" value="HYBRID SIGNAL TRANSDUCTION HISTIDINE KINASE J"/>
    <property type="match status" value="1"/>
</dbReference>
<comment type="catalytic activity">
    <reaction evidence="1">
        <text>ATP + protein L-histidine = ADP + protein N-phospho-L-histidine.</text>
        <dbReference type="EC" id="2.7.13.3"/>
    </reaction>
</comment>
<dbReference type="Gene3D" id="1.10.287.130">
    <property type="match status" value="1"/>
</dbReference>
<dbReference type="SMART" id="SM00448">
    <property type="entry name" value="REC"/>
    <property type="match status" value="2"/>
</dbReference>
<evidence type="ECO:0000259" key="6">
    <source>
        <dbReference type="PROSITE" id="PS50109"/>
    </source>
</evidence>
<feature type="modified residue" description="4-aspartylphosphate" evidence="5">
    <location>
        <position position="69"/>
    </location>
</feature>
<evidence type="ECO:0000313" key="8">
    <source>
        <dbReference type="EMBL" id="UXD87409.1"/>
    </source>
</evidence>
<feature type="domain" description="Response regulatory" evidence="7">
    <location>
        <begin position="14"/>
        <end position="138"/>
    </location>
</feature>
<dbReference type="InterPro" id="IPR036890">
    <property type="entry name" value="HATPase_C_sf"/>
</dbReference>
<dbReference type="Gene3D" id="3.40.50.2300">
    <property type="match status" value="2"/>
</dbReference>
<accession>A0ABY6A8W7</accession>
<sequence>MVASVDAFLPERIVLLVVDDDEAVLQVTRLILSRFRYKDRPLEILEAGSAAQAREVLALRPDIAVILLDVVMESDDAGLRLVEHIRNQLNNHHIRILLRTGQAGYAPERQVVQEYDINDYLVKSDATQSRLFLSLTAAIRSYSDILRAEELARRIAEAEHQRQLADQASLAKTDFLAHMSHEIRTPLNGVAGIVELLAETSLSAEQAELLRDLRYVSSALLDVVNDVLDVAKIEAGKLELNVHDFHLPELLEKVSAVFSAAMQQKTIDFQVQQSPGLPQWVSGDAQRIQQVLINYLGNAYKFTPPGGRIILRITCASVSGGYELIAEVEDNGKGIRAERLADIFNAYEQESAQTASHYGGTGLGLSLSRSLAVLMGGSVGADSEYGHGSRFWLKVPLQPAQSQAPLAGEADVPAADALAGWNIVVGEDDPTSQKVIRRLLEKQGARVDVFADGQALLDSEAFMAADVVLLDYHMPQLDGPDTARRLREAGYHKPVLALTAGIIDIERERCLQAGMDEVFGKPLDRQRLICWLLRSRAGEACPRP</sequence>
<dbReference type="SMART" id="SM00388">
    <property type="entry name" value="HisKA"/>
    <property type="match status" value="1"/>
</dbReference>
<dbReference type="SUPFAM" id="SSF55874">
    <property type="entry name" value="ATPase domain of HSP90 chaperone/DNA topoisomerase II/histidine kinase"/>
    <property type="match status" value="1"/>
</dbReference>
<feature type="modified residue" description="4-aspartylphosphate" evidence="5">
    <location>
        <position position="471"/>
    </location>
</feature>
<dbReference type="InterPro" id="IPR003661">
    <property type="entry name" value="HisK_dim/P_dom"/>
</dbReference>
<dbReference type="Pfam" id="PF00072">
    <property type="entry name" value="Response_reg"/>
    <property type="match status" value="2"/>
</dbReference>
<dbReference type="InterPro" id="IPR036097">
    <property type="entry name" value="HisK_dim/P_sf"/>
</dbReference>
<dbReference type="SMART" id="SM00387">
    <property type="entry name" value="HATPase_c"/>
    <property type="match status" value="1"/>
</dbReference>
<evidence type="ECO:0000256" key="1">
    <source>
        <dbReference type="ARBA" id="ARBA00000085"/>
    </source>
</evidence>
<keyword evidence="3 5" id="KW-0597">Phosphoprotein</keyword>
<dbReference type="EMBL" id="CP054475">
    <property type="protein sequence ID" value="UXD87409.1"/>
    <property type="molecule type" value="Genomic_DNA"/>
</dbReference>
<gene>
    <name evidence="8" type="ORF">HUF19_08175</name>
</gene>
<evidence type="ECO:0000256" key="3">
    <source>
        <dbReference type="ARBA" id="ARBA00022553"/>
    </source>
</evidence>
<evidence type="ECO:0000256" key="5">
    <source>
        <dbReference type="PROSITE-ProRule" id="PRU00169"/>
    </source>
</evidence>
<keyword evidence="9" id="KW-1185">Reference proteome</keyword>
<proteinExistence type="predicted"/>
<dbReference type="Proteomes" id="UP001065322">
    <property type="component" value="Chromosome"/>
</dbReference>
<feature type="domain" description="Response regulatory" evidence="7">
    <location>
        <begin position="422"/>
        <end position="536"/>
    </location>
</feature>
<dbReference type="CDD" id="cd00082">
    <property type="entry name" value="HisKA"/>
    <property type="match status" value="1"/>
</dbReference>
<dbReference type="InterPro" id="IPR011006">
    <property type="entry name" value="CheY-like_superfamily"/>
</dbReference>
<dbReference type="EC" id="2.7.13.3" evidence="2"/>
<evidence type="ECO:0000313" key="9">
    <source>
        <dbReference type="Proteomes" id="UP001065322"/>
    </source>
</evidence>
<dbReference type="CDD" id="cd17546">
    <property type="entry name" value="REC_hyHK_CKI1_RcsC-like"/>
    <property type="match status" value="1"/>
</dbReference>
<reference evidence="9" key="1">
    <citation type="submission" date="2020-06" db="EMBL/GenBank/DDBJ databases">
        <title>Thalassolituus marinus alknpb1M-1, a hydrocarbon-degrading bacterium isolated from the deep-sea overlying water using an in-situ strategy from the South China Sea basin.</title>
        <authorList>
            <person name="Dong C."/>
            <person name="Chen Y."/>
            <person name="Shao Z."/>
        </authorList>
    </citation>
    <scope>NUCLEOTIDE SEQUENCE [LARGE SCALE GENOMIC DNA]</scope>
    <source>
        <strain evidence="9">alknpb1M-1</strain>
    </source>
</reference>
<dbReference type="SUPFAM" id="SSF47384">
    <property type="entry name" value="Homodimeric domain of signal transducing histidine kinase"/>
    <property type="match status" value="1"/>
</dbReference>
<name>A0ABY6A8W7_9GAMM</name>
<dbReference type="PRINTS" id="PR00344">
    <property type="entry name" value="BCTRLSENSOR"/>
</dbReference>
<protein>
    <recommendedName>
        <fullName evidence="2">histidine kinase</fullName>
        <ecNumber evidence="2">2.7.13.3</ecNumber>
    </recommendedName>
</protein>
<dbReference type="InterPro" id="IPR001789">
    <property type="entry name" value="Sig_transdc_resp-reg_receiver"/>
</dbReference>
<feature type="domain" description="Histidine kinase" evidence="6">
    <location>
        <begin position="178"/>
        <end position="399"/>
    </location>
</feature>
<dbReference type="SUPFAM" id="SSF52172">
    <property type="entry name" value="CheY-like"/>
    <property type="match status" value="2"/>
</dbReference>
<dbReference type="CDD" id="cd00156">
    <property type="entry name" value="REC"/>
    <property type="match status" value="1"/>
</dbReference>
<dbReference type="Pfam" id="PF02518">
    <property type="entry name" value="HATPase_c"/>
    <property type="match status" value="1"/>
</dbReference>
<evidence type="ECO:0000256" key="4">
    <source>
        <dbReference type="ARBA" id="ARBA00023012"/>
    </source>
</evidence>
<dbReference type="PANTHER" id="PTHR45339:SF1">
    <property type="entry name" value="HYBRID SIGNAL TRANSDUCTION HISTIDINE KINASE J"/>
    <property type="match status" value="1"/>
</dbReference>
<evidence type="ECO:0000256" key="2">
    <source>
        <dbReference type="ARBA" id="ARBA00012438"/>
    </source>
</evidence>
<organism evidence="8 9">
    <name type="scientific">Thalassolituus hydrocarboniclasticus</name>
    <dbReference type="NCBI Taxonomy" id="2742796"/>
    <lineage>
        <taxon>Bacteria</taxon>
        <taxon>Pseudomonadati</taxon>
        <taxon>Pseudomonadota</taxon>
        <taxon>Gammaproteobacteria</taxon>
        <taxon>Oceanospirillales</taxon>
        <taxon>Oceanospirillaceae</taxon>
        <taxon>Thalassolituus</taxon>
    </lineage>
</organism>
<dbReference type="PROSITE" id="PS50110">
    <property type="entry name" value="RESPONSE_REGULATORY"/>
    <property type="match status" value="2"/>
</dbReference>
<dbReference type="InterPro" id="IPR005467">
    <property type="entry name" value="His_kinase_dom"/>
</dbReference>
<dbReference type="PROSITE" id="PS50109">
    <property type="entry name" value="HIS_KIN"/>
    <property type="match status" value="1"/>
</dbReference>
<dbReference type="CDD" id="cd16922">
    <property type="entry name" value="HATPase_EvgS-ArcB-TorS-like"/>
    <property type="match status" value="1"/>
</dbReference>
<evidence type="ECO:0000259" key="7">
    <source>
        <dbReference type="PROSITE" id="PS50110"/>
    </source>
</evidence>